<dbReference type="Proteomes" id="UP001251217">
    <property type="component" value="Unassembled WGS sequence"/>
</dbReference>
<sequence>MDEQSADVPADAMVPADHGGRKSVAQWAAEILHDPQTVVLALKCVGAEGRILEVAAVRTDGEVVLDTLVYPDGVPIDSRTSAECGITEDMVAGAEVPVFADLCDRLVDLLAESRVVFWDSSARFWDRLSAEAARLGLREAFGTDDGKYEDVLPLYAQWLGESRTAGEYRLHVSGGAHRALADCCAVLSKLQQMTEAPDGPGPTGATGVRPSKRRLPEVWTEHEELELDTFVAEGKSPEDIGRLLGHTTNSVRWRMFHRGLGPSPASTRNQAKPVPKYTFDELRRVHPNSHKRWTDEEDARLAQRASEGASLEELIREFGRNRNAITARLERHTDPQS</sequence>
<dbReference type="CDD" id="cd06127">
    <property type="entry name" value="DEDDh"/>
    <property type="match status" value="1"/>
</dbReference>
<dbReference type="InterPro" id="IPR012337">
    <property type="entry name" value="RNaseH-like_sf"/>
</dbReference>
<dbReference type="RefSeq" id="WP_310406727.1">
    <property type="nucleotide sequence ID" value="NZ_JAVDWW010000010.1"/>
</dbReference>
<evidence type="ECO:0000313" key="3">
    <source>
        <dbReference type="Proteomes" id="UP001251217"/>
    </source>
</evidence>
<name>A0ABU1XMK2_9NOCA</name>
<comment type="caution">
    <text evidence="2">The sequence shown here is derived from an EMBL/GenBank/DDBJ whole genome shotgun (WGS) entry which is preliminary data.</text>
</comment>
<gene>
    <name evidence="2" type="ORF">J2W56_005551</name>
</gene>
<dbReference type="Gene3D" id="3.30.420.10">
    <property type="entry name" value="Ribonuclease H-like superfamily/Ribonuclease H"/>
    <property type="match status" value="1"/>
</dbReference>
<organism evidence="2 3">
    <name type="scientific">Nocardia kruczakiae</name>
    <dbReference type="NCBI Taxonomy" id="261477"/>
    <lineage>
        <taxon>Bacteria</taxon>
        <taxon>Bacillati</taxon>
        <taxon>Actinomycetota</taxon>
        <taxon>Actinomycetes</taxon>
        <taxon>Mycobacteriales</taxon>
        <taxon>Nocardiaceae</taxon>
        <taxon>Nocardia</taxon>
    </lineage>
</organism>
<keyword evidence="3" id="KW-1185">Reference proteome</keyword>
<dbReference type="EMBL" id="JAVDWW010000010">
    <property type="protein sequence ID" value="MDR7171790.1"/>
    <property type="molecule type" value="Genomic_DNA"/>
</dbReference>
<dbReference type="InterPro" id="IPR013520">
    <property type="entry name" value="Ribonucl_H"/>
</dbReference>
<dbReference type="SMART" id="SM00479">
    <property type="entry name" value="EXOIII"/>
    <property type="match status" value="1"/>
</dbReference>
<protein>
    <recommendedName>
        <fullName evidence="1">Exonuclease domain-containing protein</fullName>
    </recommendedName>
</protein>
<reference evidence="2 3" key="1">
    <citation type="submission" date="2023-07" db="EMBL/GenBank/DDBJ databases">
        <title>Sorghum-associated microbial communities from plants grown in Nebraska, USA.</title>
        <authorList>
            <person name="Schachtman D."/>
        </authorList>
    </citation>
    <scope>NUCLEOTIDE SEQUENCE [LARGE SCALE GENOMIC DNA]</scope>
    <source>
        <strain evidence="2 3">4272</strain>
    </source>
</reference>
<dbReference type="SUPFAM" id="SSF53098">
    <property type="entry name" value="Ribonuclease H-like"/>
    <property type="match status" value="1"/>
</dbReference>
<dbReference type="InterPro" id="IPR036397">
    <property type="entry name" value="RNaseH_sf"/>
</dbReference>
<accession>A0ABU1XMK2</accession>
<proteinExistence type="predicted"/>
<evidence type="ECO:0000313" key="2">
    <source>
        <dbReference type="EMBL" id="MDR7171790.1"/>
    </source>
</evidence>
<evidence type="ECO:0000259" key="1">
    <source>
        <dbReference type="SMART" id="SM00479"/>
    </source>
</evidence>
<feature type="domain" description="Exonuclease" evidence="1">
    <location>
        <begin position="36"/>
        <end position="199"/>
    </location>
</feature>